<sequence length="60" mass="6869">MTRKTQTEPVVEADAYYAVVLRERAVLPHQTLAPREEPYEMRGRLLQAVHESVASFEKIG</sequence>
<name>A0A2W5VBN1_9CAUL</name>
<dbReference type="EMBL" id="QFQZ01000002">
    <property type="protein sequence ID" value="PZR37180.1"/>
    <property type="molecule type" value="Genomic_DNA"/>
</dbReference>
<organism evidence="1 2">
    <name type="scientific">Caulobacter segnis</name>
    <dbReference type="NCBI Taxonomy" id="88688"/>
    <lineage>
        <taxon>Bacteria</taxon>
        <taxon>Pseudomonadati</taxon>
        <taxon>Pseudomonadota</taxon>
        <taxon>Alphaproteobacteria</taxon>
        <taxon>Caulobacterales</taxon>
        <taxon>Caulobacteraceae</taxon>
        <taxon>Caulobacter</taxon>
    </lineage>
</organism>
<reference evidence="1 2" key="1">
    <citation type="submission" date="2017-08" db="EMBL/GenBank/DDBJ databases">
        <title>Infants hospitalized years apart are colonized by the same room-sourced microbial strains.</title>
        <authorList>
            <person name="Brooks B."/>
            <person name="Olm M.R."/>
            <person name="Firek B.A."/>
            <person name="Baker R."/>
            <person name="Thomas B.C."/>
            <person name="Morowitz M.J."/>
            <person name="Banfield J.F."/>
        </authorList>
    </citation>
    <scope>NUCLEOTIDE SEQUENCE [LARGE SCALE GENOMIC DNA]</scope>
    <source>
        <strain evidence="1">S2_003_000_R2_4</strain>
    </source>
</reference>
<accession>A0A2W5VBN1</accession>
<gene>
    <name evidence="1" type="ORF">DI526_01300</name>
</gene>
<proteinExistence type="predicted"/>
<dbReference type="AlphaFoldDB" id="A0A2W5VBN1"/>
<dbReference type="Proteomes" id="UP000249393">
    <property type="component" value="Unassembled WGS sequence"/>
</dbReference>
<protein>
    <submittedName>
        <fullName evidence="1">Uncharacterized protein</fullName>
    </submittedName>
</protein>
<dbReference type="RefSeq" id="WP_304273153.1">
    <property type="nucleotide sequence ID" value="NZ_QFQZ01000002.1"/>
</dbReference>
<evidence type="ECO:0000313" key="2">
    <source>
        <dbReference type="Proteomes" id="UP000249393"/>
    </source>
</evidence>
<comment type="caution">
    <text evidence="1">The sequence shown here is derived from an EMBL/GenBank/DDBJ whole genome shotgun (WGS) entry which is preliminary data.</text>
</comment>
<evidence type="ECO:0000313" key="1">
    <source>
        <dbReference type="EMBL" id="PZR37180.1"/>
    </source>
</evidence>